<reference evidence="2 3" key="1">
    <citation type="submission" date="2019-01" db="EMBL/GenBank/DDBJ databases">
        <title>Lacibacter sp. strain TTM-7.</title>
        <authorList>
            <person name="Chen W.-M."/>
        </authorList>
    </citation>
    <scope>NUCLEOTIDE SEQUENCE [LARGE SCALE GENOMIC DNA]</scope>
    <source>
        <strain evidence="2 3">TTM-7</strain>
    </source>
</reference>
<dbReference type="Proteomes" id="UP000290204">
    <property type="component" value="Unassembled WGS sequence"/>
</dbReference>
<feature type="domain" description="DUF5977" evidence="1">
    <location>
        <begin position="1209"/>
        <end position="1273"/>
    </location>
</feature>
<evidence type="ECO:0000313" key="3">
    <source>
        <dbReference type="Proteomes" id="UP000290204"/>
    </source>
</evidence>
<dbReference type="EMBL" id="SDHW01000004">
    <property type="protein sequence ID" value="RXK59193.1"/>
    <property type="molecule type" value="Genomic_DNA"/>
</dbReference>
<accession>A0A4Q1CGM0</accession>
<dbReference type="RefSeq" id="WP_129131497.1">
    <property type="nucleotide sequence ID" value="NZ_SDHW01000004.1"/>
</dbReference>
<evidence type="ECO:0000313" key="2">
    <source>
        <dbReference type="EMBL" id="RXK59193.1"/>
    </source>
</evidence>
<organism evidence="2 3">
    <name type="scientific">Lacibacter luteus</name>
    <dbReference type="NCBI Taxonomy" id="2508719"/>
    <lineage>
        <taxon>Bacteria</taxon>
        <taxon>Pseudomonadati</taxon>
        <taxon>Bacteroidota</taxon>
        <taxon>Chitinophagia</taxon>
        <taxon>Chitinophagales</taxon>
        <taxon>Chitinophagaceae</taxon>
        <taxon>Lacibacter</taxon>
    </lineage>
</organism>
<dbReference type="InterPro" id="IPR046020">
    <property type="entry name" value="DUF5977"/>
</dbReference>
<feature type="domain" description="DUF5977" evidence="1">
    <location>
        <begin position="1402"/>
        <end position="1466"/>
    </location>
</feature>
<proteinExistence type="predicted"/>
<evidence type="ECO:0000259" key="1">
    <source>
        <dbReference type="Pfam" id="PF19404"/>
    </source>
</evidence>
<dbReference type="OrthoDB" id="680656at2"/>
<comment type="caution">
    <text evidence="2">The sequence shown here is derived from an EMBL/GenBank/DDBJ whole genome shotgun (WGS) entry which is preliminary data.</text>
</comment>
<sequence length="1574" mass="175960">MLLDKSKKMGKRYLLFFVLLFSIHQVSGQVQLQNGSATFSLPMFEWKDHKSNLFLSVGMNYNSGNGLRVNDIASNVGQGWNLVSGGVISRMQVGEPDDQYPYNGNGTPEDIKKYPAGYLYAQNAAGLGCPENLKRYPLYRSQNQVYSQRNVVAEDKQLDYFYFQFNGKSGVFVIDTIGDDHGVALNDERIKITFEHNANLSFSQGSIRTTIQSFTIQDVDGLLYKFSTLGVSRVLTTKYCDQSFTHIKSQPKFKNNKVFYQTGFPDQYAYKPWVVGSWYLTEIRDPFTNRVINLTYQTRVINNQAGDEVSFMKGRKDYAVINRKKTHNYLPEISSITTPDGHTVDFVYGSDRLDYNGLKVLNAVDVKYNNRYVSKYHFNTSYFILRRYGTPQTAEQRKVSRLCLLGVQKYGVDLKEEAQSYKFDYYLGSAAPDDFVPPYFSSMKDNWGFHNGYKSRAYNTTFLFGLITISGNTPLDAALLNSNQAKGLCFLQEGNSDIYINPNDGYAKNGLLKQIILPSGGAVKYNYSQNKGVLNATEQSVGGVHVSSVSSTDGGYANGCDNPLVTNYKYVLDGVGNQSSLWGLEKPLHSLQTSSYYKPESRYYRYDLTQCGIFGCCEWRFKYPGIPSLDQAINLGTWMNILNVGSQVLSVVSAVLTVIDVITLITAPTPGVIVAVALDILVGLLDVALTCIGDQDKTYTTDVFYNSDIGSVSPMPTQFKRVEVVEGEGGNGKTIHEFTDDSYYSLWAPTNTALSSKQRFAPWAYGLPSKIIYKDAANSKVKEIEHQYEFVTYDLGRDHGVSKMECVKCFVKKASSQRHTDWANSNVNYAATSNSEMLVDMYNIRVGRADLISTIERSYKPNDESVFVANKTDYTYDFWTNEVARIVTKNSNNDQSETIITYNGEQTAGVFGILKNNNVLNLPINTVKYSTKNGGALKLIEESSSVFTQVGNGNIKLYQTLSRDLTKPVDLWPSPPSLTVKQTYSYDASGNLVLQKDDANRKIRKMYDYDDKFVVAEIINADITDKVLYTSFENANNYGGWTTGGSANTSTLPIITGAKVFQLVQAQNYITATGLGLNRTYLLSFWASGNVGIVGGATLLKNGPTINGFSYYEYDIASGTNTITISSTSGSIYIDELRLYPKDARMQTTTYDPLVGQTTTCDANNRLTFYEYDNLGRLQFIRDEKRNIVKAYEYNTVSNAKMNGCPVTYYNQLITEDFRKSNCGSGYVGGLVQYIVPANKYSSLISQQDADRKAEDELAAFGQANADNTSSCIQVWVNQAVSLTDTTENCSPGWIGGPVTYTVPAGRYSSTISQADANEQALDEAEANAQEYANQNPNCIYTTAPDWQWQDTTNNYYCQTINGQLPAHIFVLEKDMNPNSSTYSQIRWKDAGPSDFCPSNTYYNSEQSASFTRDDCGSGYNGSSVTYTVPPGKYSSTVSQAAADQLALNEIIANGQTYANSNGQCTPAVIYARLTTENWSYGYNQEYADIIIRFYSDAACTQPVSVNGLDINIMDATDYYDYYYGWYSSSNPYTITAYGYETVLNYSVLMYEQSTWYEMYRYIYLEPGTGYSIQ</sequence>
<keyword evidence="3" id="KW-1185">Reference proteome</keyword>
<gene>
    <name evidence="2" type="ORF">ESA94_13715</name>
</gene>
<feature type="domain" description="DUF5977" evidence="1">
    <location>
        <begin position="1276"/>
        <end position="1340"/>
    </location>
</feature>
<dbReference type="Pfam" id="PF19404">
    <property type="entry name" value="DUF5977"/>
    <property type="match status" value="3"/>
</dbReference>
<name>A0A4Q1CGM0_9BACT</name>
<protein>
    <recommendedName>
        <fullName evidence="1">DUF5977 domain-containing protein</fullName>
    </recommendedName>
</protein>